<organism evidence="6 7">
    <name type="scientific">Azospirillum isscasi</name>
    <dbReference type="NCBI Taxonomy" id="3053926"/>
    <lineage>
        <taxon>Bacteria</taxon>
        <taxon>Pseudomonadati</taxon>
        <taxon>Pseudomonadota</taxon>
        <taxon>Alphaproteobacteria</taxon>
        <taxon>Rhodospirillales</taxon>
        <taxon>Azospirillaceae</taxon>
        <taxon>Azospirillum</taxon>
    </lineage>
</organism>
<dbReference type="Proteomes" id="UP001227317">
    <property type="component" value="Unassembled WGS sequence"/>
</dbReference>
<keyword evidence="2" id="KW-0963">Cytoplasm</keyword>
<reference evidence="6 7" key="1">
    <citation type="submission" date="2023-06" db="EMBL/GenBank/DDBJ databases">
        <title>Azospirillum isscasensis sp.nov, a bacterium isolated from rhizosphere soil of rice.</title>
        <authorList>
            <person name="Wang H."/>
        </authorList>
    </citation>
    <scope>NUCLEOTIDE SEQUENCE [LARGE SCALE GENOMIC DNA]</scope>
    <source>
        <strain evidence="6 7">C340-1</strain>
    </source>
</reference>
<dbReference type="InterPro" id="IPR000801">
    <property type="entry name" value="Esterase-like"/>
</dbReference>
<dbReference type="PANTHER" id="PTHR48098">
    <property type="entry name" value="ENTEROCHELIN ESTERASE-RELATED"/>
    <property type="match status" value="1"/>
</dbReference>
<dbReference type="Pfam" id="PF11806">
    <property type="entry name" value="Enterochelin_N"/>
    <property type="match status" value="1"/>
</dbReference>
<dbReference type="Pfam" id="PF00756">
    <property type="entry name" value="Esterase"/>
    <property type="match status" value="1"/>
</dbReference>
<comment type="subcellular location">
    <subcellularLocation>
        <location evidence="1">Cytoplasm</location>
    </subcellularLocation>
</comment>
<sequence>MMGLNACAGGTDGSPLALDAPVSGADRNAVHTLALDDGDYVEGTLDSGTEAAELRLIDKDGRPIRLLLNGTAGRESFRFVARPGMAALRVTLRGSGAYQLALTRRIPVQDQHPVLQGHLSPAIAALAGELKRGGGTGAFWREVARRGTPLVEPLGPDRVVMTFLARGARHNVRLLGGPTSNHETLERLGGSDVWFKSFTVPSSTRLSYQIAPDVPEFPGTCRECRMAILAQLQADPLNHRPWPADAPDPYNQLSLIELPGATPQPGLEDGVAEPAGQLVTERFASALLGNTREVAVYAPPGVDPAGKDTVLLLLFDGPDYRDRRAPVPAILDRLTGDGRLPPVLAVFIANPSAEARGHELPGNPAFAAMLADELLPWLAERTGVRPRPDRTVLAGSSYGGLAAVTAALARPERFGNALSMSGSFWWHPTGTPPERPEHVATLVASRERLPVRLFLSAGLFESSIDGEIGILESSRHLRDVLEAKGYDVIYRDYAGGHDYFVWRGALGDGLLALFGKNTPSTR</sequence>
<accession>A0ABU0WAJ6</accession>
<keyword evidence="3 6" id="KW-0378">Hydrolase</keyword>
<comment type="similarity">
    <text evidence="4">Belongs to the Fes family.</text>
</comment>
<dbReference type="InterPro" id="IPR021764">
    <property type="entry name" value="Enterochelin_esterase_N"/>
</dbReference>
<evidence type="ECO:0000256" key="3">
    <source>
        <dbReference type="ARBA" id="ARBA00022801"/>
    </source>
</evidence>
<dbReference type="SUPFAM" id="SSF81296">
    <property type="entry name" value="E set domains"/>
    <property type="match status" value="1"/>
</dbReference>
<dbReference type="InterPro" id="IPR014756">
    <property type="entry name" value="Ig_E-set"/>
</dbReference>
<evidence type="ECO:0000256" key="1">
    <source>
        <dbReference type="ARBA" id="ARBA00004496"/>
    </source>
</evidence>
<dbReference type="EMBL" id="JAUJFI010000001">
    <property type="protein sequence ID" value="MDQ2101203.1"/>
    <property type="molecule type" value="Genomic_DNA"/>
</dbReference>
<evidence type="ECO:0000256" key="2">
    <source>
        <dbReference type="ARBA" id="ARBA00022490"/>
    </source>
</evidence>
<dbReference type="GO" id="GO:0016787">
    <property type="term" value="F:hydrolase activity"/>
    <property type="evidence" value="ECO:0007669"/>
    <property type="project" value="UniProtKB-KW"/>
</dbReference>
<dbReference type="Gene3D" id="3.40.50.1820">
    <property type="entry name" value="alpha/beta hydrolase"/>
    <property type="match status" value="1"/>
</dbReference>
<dbReference type="RefSeq" id="WP_306703191.1">
    <property type="nucleotide sequence ID" value="NZ_JAUJFI010000001.1"/>
</dbReference>
<dbReference type="EC" id="3.1.1.-" evidence="6"/>
<gene>
    <name evidence="6" type="primary">fes</name>
    <name evidence="6" type="ORF">QSG27_00670</name>
</gene>
<evidence type="ECO:0000259" key="5">
    <source>
        <dbReference type="Pfam" id="PF11806"/>
    </source>
</evidence>
<dbReference type="Gene3D" id="2.60.40.10">
    <property type="entry name" value="Immunoglobulins"/>
    <property type="match status" value="1"/>
</dbReference>
<name>A0ABU0WAJ6_9PROT</name>
<evidence type="ECO:0000313" key="7">
    <source>
        <dbReference type="Proteomes" id="UP001227317"/>
    </source>
</evidence>
<evidence type="ECO:0000256" key="4">
    <source>
        <dbReference type="ARBA" id="ARBA00024201"/>
    </source>
</evidence>
<dbReference type="SUPFAM" id="SSF53474">
    <property type="entry name" value="alpha/beta-Hydrolases"/>
    <property type="match status" value="1"/>
</dbReference>
<protein>
    <submittedName>
        <fullName evidence="6">Enterochelin esterase</fullName>
        <ecNumber evidence="6">3.1.1.-</ecNumber>
    </submittedName>
</protein>
<dbReference type="InterPro" id="IPR013783">
    <property type="entry name" value="Ig-like_fold"/>
</dbReference>
<proteinExistence type="inferred from homology"/>
<dbReference type="NCBIfam" id="NF007758">
    <property type="entry name" value="PRK10439.1"/>
    <property type="match status" value="1"/>
</dbReference>
<dbReference type="InterPro" id="IPR050583">
    <property type="entry name" value="Mycobacterial_A85_antigen"/>
</dbReference>
<keyword evidence="7" id="KW-1185">Reference proteome</keyword>
<evidence type="ECO:0000313" key="6">
    <source>
        <dbReference type="EMBL" id="MDQ2101203.1"/>
    </source>
</evidence>
<comment type="caution">
    <text evidence="6">The sequence shown here is derived from an EMBL/GenBank/DDBJ whole genome shotgun (WGS) entry which is preliminary data.</text>
</comment>
<dbReference type="PANTHER" id="PTHR48098:SF3">
    <property type="entry name" value="IRON(III) ENTEROBACTIN ESTERASE"/>
    <property type="match status" value="1"/>
</dbReference>
<dbReference type="InterPro" id="IPR029058">
    <property type="entry name" value="AB_hydrolase_fold"/>
</dbReference>
<feature type="domain" description="Enterochelin esterase N-terminal" evidence="5">
    <location>
        <begin position="162"/>
        <end position="265"/>
    </location>
</feature>